<dbReference type="AlphaFoldDB" id="A0A4U0WYJ4"/>
<evidence type="ECO:0000313" key="4">
    <source>
        <dbReference type="EMBL" id="TKA67663.1"/>
    </source>
</evidence>
<evidence type="ECO:0008006" key="6">
    <source>
        <dbReference type="Google" id="ProtNLM"/>
    </source>
</evidence>
<feature type="domain" description="DUF7223" evidence="3">
    <location>
        <begin position="407"/>
        <end position="560"/>
    </location>
</feature>
<comment type="caution">
    <text evidence="4">The sequence shown here is derived from an EMBL/GenBank/DDBJ whole genome shotgun (WGS) entry which is preliminary data.</text>
</comment>
<evidence type="ECO:0000259" key="3">
    <source>
        <dbReference type="Pfam" id="PF23865"/>
    </source>
</evidence>
<gene>
    <name evidence="4" type="ORF">B0A49_08059</name>
</gene>
<accession>A0A4U0WYJ4</accession>
<dbReference type="EMBL" id="NAJN01000889">
    <property type="protein sequence ID" value="TKA67663.1"/>
    <property type="molecule type" value="Genomic_DNA"/>
</dbReference>
<proteinExistence type="predicted"/>
<evidence type="ECO:0000259" key="2">
    <source>
        <dbReference type="Pfam" id="PF22974"/>
    </source>
</evidence>
<feature type="domain" description="DUF7029" evidence="2">
    <location>
        <begin position="49"/>
        <end position="144"/>
    </location>
</feature>
<dbReference type="Pfam" id="PF22974">
    <property type="entry name" value="DUF7029"/>
    <property type="match status" value="1"/>
</dbReference>
<name>A0A4U0WYJ4_9PEZI</name>
<organism evidence="4 5">
    <name type="scientific">Cryomyces minteri</name>
    <dbReference type="NCBI Taxonomy" id="331657"/>
    <lineage>
        <taxon>Eukaryota</taxon>
        <taxon>Fungi</taxon>
        <taxon>Dikarya</taxon>
        <taxon>Ascomycota</taxon>
        <taxon>Pezizomycotina</taxon>
        <taxon>Dothideomycetes</taxon>
        <taxon>Dothideomycetes incertae sedis</taxon>
        <taxon>Cryomyces</taxon>
    </lineage>
</organism>
<dbReference type="OrthoDB" id="160645at2759"/>
<keyword evidence="5" id="KW-1185">Reference proteome</keyword>
<feature type="region of interest" description="Disordered" evidence="1">
    <location>
        <begin position="171"/>
        <end position="191"/>
    </location>
</feature>
<dbReference type="Proteomes" id="UP000308768">
    <property type="component" value="Unassembled WGS sequence"/>
</dbReference>
<dbReference type="Pfam" id="PF23865">
    <property type="entry name" value="DUF7223"/>
    <property type="match status" value="1"/>
</dbReference>
<sequence length="904" mass="96628">MILTPAVHWDVDVTDIVHLTPRNAAPMYYSEGTSDSAKQHQFASMEMNYTVPDVNLDHSAFATPKMDSGNMVITFSTATAFQHAQTTWITKDGLLLITYIEGCGDFPSERCYYQVSSLDFTSTGNTLAAVAQGNPVKAEDIVDHLTFKWGTYKPSGQIPVAVITTTVAPTVTPRPSNNPSLSTTSSGANSSSITTAPIFAPSLASSSGSGNDNLTTATCSTTDPKYNFTMAALGSNFDTDLDDCLGYYYELTATYPITAVNGLIDNYYYELTSTSFAAYVASIGGDDDAVSYYQEDNSTDLHGDIGLVNSTDLANTTSRMSRRALARRGLTDIIQKAAAALPVKVAGLNTPITKSIRKQYDFKLPKNQTVVKSPWGDAVLIKEFGKKSDTANTNSKGSSSSSASAGISFYCVECGAQGSVTFDGKASFSVDKGGVYEGHVGAVADINVGFQLGIDAQATYKYNFKQPLGDIPLSPLTFGIVTVGPMISIGTDVDFNAAAQGQVLAGAKFVLQNAKVAMDLINPDRSGSSGWTSEFTPVLQASGNIALSAEIGFPIGIECGVSVGTTWKKTAAVVERPSIEAKAQFSGVISKNGTSVQTKITTTDGCAGIATQITFKNWLYASIFGLKNFDLMKPYSKTLTKGCIALPSKTAKPLKRLRIRQDNSTSVAFSNTTSTSNNSTFVDITDESSLATSTVEWNLPDFSNNGFNTTDNYLFTSLVDTTGTFMVSSCADGNLCIQSTDKNTTLEDNSCSVSWTLRAGSVVTDGLARLPHYYSNTMTTLGVSRLRVSDQYSIPYESVYVNFSPDPSGTYYALDQANNLLYPVVCSYSDTSLPPKVFVVADPVAGLAMLQNPDLEYVVTGGPIDTCYFLPMVQDRMDKGDDFDDVTNVDQSDEGGDSEYDSIG</sequence>
<reference evidence="4 5" key="1">
    <citation type="submission" date="2017-03" db="EMBL/GenBank/DDBJ databases">
        <title>Genomes of endolithic fungi from Antarctica.</title>
        <authorList>
            <person name="Coleine C."/>
            <person name="Masonjones S."/>
            <person name="Stajich J.E."/>
        </authorList>
    </citation>
    <scope>NUCLEOTIDE SEQUENCE [LARGE SCALE GENOMIC DNA]</scope>
    <source>
        <strain evidence="4 5">CCFEE 5187</strain>
    </source>
</reference>
<protein>
    <recommendedName>
        <fullName evidence="6">Peptidase A1 domain-containing protein</fullName>
    </recommendedName>
</protein>
<dbReference type="InterPro" id="IPR054293">
    <property type="entry name" value="DUF7029"/>
</dbReference>
<evidence type="ECO:0000313" key="5">
    <source>
        <dbReference type="Proteomes" id="UP000308768"/>
    </source>
</evidence>
<dbReference type="STRING" id="331657.A0A4U0WYJ4"/>
<dbReference type="InterPro" id="IPR055647">
    <property type="entry name" value="DUF7223"/>
</dbReference>
<evidence type="ECO:0000256" key="1">
    <source>
        <dbReference type="SAM" id="MobiDB-lite"/>
    </source>
</evidence>
<feature type="region of interest" description="Disordered" evidence="1">
    <location>
        <begin position="881"/>
        <end position="904"/>
    </location>
</feature>